<evidence type="ECO:0000313" key="3">
    <source>
        <dbReference type="EMBL" id="AVH56774.1"/>
    </source>
</evidence>
<evidence type="ECO:0000256" key="1">
    <source>
        <dbReference type="ARBA" id="ARBA00009981"/>
    </source>
</evidence>
<dbReference type="NCBIfam" id="TIGR01552">
    <property type="entry name" value="phd_fam"/>
    <property type="match status" value="1"/>
</dbReference>
<dbReference type="InterPro" id="IPR036165">
    <property type="entry name" value="YefM-like_sf"/>
</dbReference>
<name>A0ABM6SQ30_9ACTN</name>
<accession>A0ABM6SQ30</accession>
<protein>
    <recommendedName>
        <fullName evidence="2">Antitoxin</fullName>
    </recommendedName>
</protein>
<dbReference type="InterPro" id="IPR051405">
    <property type="entry name" value="phD/YefM_antitoxin"/>
</dbReference>
<dbReference type="Gene3D" id="3.40.1620.10">
    <property type="entry name" value="YefM-like domain"/>
    <property type="match status" value="1"/>
</dbReference>
<dbReference type="RefSeq" id="WP_099499622.1">
    <property type="nucleotide sequence ID" value="NZ_CP026652.1"/>
</dbReference>
<sequence>MSITASEARRRLFPLIEEVNSDQSAIEIVSKNGSAYLVAADEYEALLETSYLLRSPANARRLLRSFQHALDGEYESRGLIRDESDESNEDRR</sequence>
<dbReference type="EMBL" id="CP026652">
    <property type="protein sequence ID" value="AVH56774.1"/>
    <property type="molecule type" value="Genomic_DNA"/>
</dbReference>
<evidence type="ECO:0000313" key="4">
    <source>
        <dbReference type="Proteomes" id="UP000238413"/>
    </source>
</evidence>
<dbReference type="Pfam" id="PF02604">
    <property type="entry name" value="PhdYeFM_antitox"/>
    <property type="match status" value="1"/>
</dbReference>
<dbReference type="Gene3D" id="1.10.1220.170">
    <property type="match status" value="1"/>
</dbReference>
<dbReference type="Proteomes" id="UP000238413">
    <property type="component" value="Chromosome"/>
</dbReference>
<comment type="similarity">
    <text evidence="1 2">Belongs to the phD/YefM antitoxin family.</text>
</comment>
<proteinExistence type="inferred from homology"/>
<keyword evidence="4" id="KW-1185">Reference proteome</keyword>
<organism evidence="3 4">
    <name type="scientific">Streptomyces dengpaensis</name>
    <dbReference type="NCBI Taxonomy" id="2049881"/>
    <lineage>
        <taxon>Bacteria</taxon>
        <taxon>Bacillati</taxon>
        <taxon>Actinomycetota</taxon>
        <taxon>Actinomycetes</taxon>
        <taxon>Kitasatosporales</taxon>
        <taxon>Streptomycetaceae</taxon>
        <taxon>Streptomyces</taxon>
    </lineage>
</organism>
<dbReference type="SUPFAM" id="SSF143120">
    <property type="entry name" value="YefM-like"/>
    <property type="match status" value="1"/>
</dbReference>
<evidence type="ECO:0000256" key="2">
    <source>
        <dbReference type="RuleBase" id="RU362080"/>
    </source>
</evidence>
<dbReference type="InterPro" id="IPR006442">
    <property type="entry name" value="Antitoxin_Phd/YefM"/>
</dbReference>
<dbReference type="PANTHER" id="PTHR33713">
    <property type="entry name" value="ANTITOXIN YAFN-RELATED"/>
    <property type="match status" value="1"/>
</dbReference>
<reference evidence="3 4" key="1">
    <citation type="submission" date="2018-02" db="EMBL/GenBank/DDBJ databases">
        <title>Complete genome sequence of Streptomyces dengpaensis, the producer of angucyclines.</title>
        <authorList>
            <person name="Yumei L."/>
        </authorList>
    </citation>
    <scope>NUCLEOTIDE SEQUENCE [LARGE SCALE GENOMIC DNA]</scope>
    <source>
        <strain evidence="3 4">XZHG99</strain>
    </source>
</reference>
<dbReference type="PANTHER" id="PTHR33713:SF6">
    <property type="entry name" value="ANTITOXIN YEFM"/>
    <property type="match status" value="1"/>
</dbReference>
<comment type="function">
    <text evidence="2">Antitoxin component of a type II toxin-antitoxin (TA) system.</text>
</comment>
<gene>
    <name evidence="3" type="ORF">C4B68_14390</name>
</gene>